<organism evidence="1 2">
    <name type="scientific">Pseudomaricurvus hydrocarbonicus</name>
    <dbReference type="NCBI Taxonomy" id="1470433"/>
    <lineage>
        <taxon>Bacteria</taxon>
        <taxon>Pseudomonadati</taxon>
        <taxon>Pseudomonadota</taxon>
        <taxon>Gammaproteobacteria</taxon>
        <taxon>Cellvibrionales</taxon>
        <taxon>Cellvibrionaceae</taxon>
        <taxon>Pseudomaricurvus</taxon>
    </lineage>
</organism>
<reference evidence="1" key="1">
    <citation type="submission" date="2020-03" db="EMBL/GenBank/DDBJ databases">
        <authorList>
            <person name="Guo F."/>
        </authorList>
    </citation>
    <scope>NUCLEOTIDE SEQUENCE</scope>
    <source>
        <strain evidence="1">JCM 30134</strain>
    </source>
</reference>
<gene>
    <name evidence="1" type="ORF">G8770_14030</name>
</gene>
<evidence type="ECO:0000313" key="1">
    <source>
        <dbReference type="EMBL" id="NHO66664.1"/>
    </source>
</evidence>
<dbReference type="EMBL" id="JAAONZ010000011">
    <property type="protein sequence ID" value="NHO66664.1"/>
    <property type="molecule type" value="Genomic_DNA"/>
</dbReference>
<dbReference type="Proteomes" id="UP000787472">
    <property type="component" value="Unassembled WGS sequence"/>
</dbReference>
<dbReference type="InterPro" id="IPR032710">
    <property type="entry name" value="NTF2-like_dom_sf"/>
</dbReference>
<comment type="caution">
    <text evidence="1">The sequence shown here is derived from an EMBL/GenBank/DDBJ whole genome shotgun (WGS) entry which is preliminary data.</text>
</comment>
<protein>
    <submittedName>
        <fullName evidence="1">Uncharacterized protein</fullName>
    </submittedName>
</protein>
<name>A0A9E5JWN9_9GAMM</name>
<sequence>MPGIDPKSFQLNHHLTTSKIDFETSTTAKGFTRFMVMSPFGLDHSGYYTDIFETLDNADWQLSHRQITLDWKAPASPLNALFKKISETNNTYGQRLANPAINTTYSESECPASKLTLLTIPSIVP</sequence>
<evidence type="ECO:0000313" key="2">
    <source>
        <dbReference type="Proteomes" id="UP000787472"/>
    </source>
</evidence>
<dbReference type="SUPFAM" id="SSF54427">
    <property type="entry name" value="NTF2-like"/>
    <property type="match status" value="1"/>
</dbReference>
<proteinExistence type="predicted"/>
<dbReference type="RefSeq" id="WP_167187931.1">
    <property type="nucleotide sequence ID" value="NZ_JAAONZ010000011.1"/>
</dbReference>
<dbReference type="AlphaFoldDB" id="A0A9E5JWN9"/>
<accession>A0A9E5JWN9</accession>
<keyword evidence="2" id="KW-1185">Reference proteome</keyword>
<dbReference type="Gene3D" id="3.10.450.50">
    <property type="match status" value="1"/>
</dbReference>